<dbReference type="Pfam" id="PF04257">
    <property type="entry name" value="Exonuc_V_gamma"/>
    <property type="match status" value="1"/>
</dbReference>
<dbReference type="Gene3D" id="3.40.50.10930">
    <property type="match status" value="1"/>
</dbReference>
<sequence length="1183" mass="130876">MDLASAHGFEPFAPGQTPSGIVVLRASRLEAMVPGLFDLLRQLPPDAVLAPHTVIAAHPGMRQWLLAALARHAGPTGIVANIDVPLASTWIEAEAKRLLGRQAIQLPKYQPDHLRWRILDVLDAPARAGLSDARLARYLAPVPEDRAGELAVRRFQLADRLARIFSQYMVYRPEWLEAWQHGDFRHATRKLKHAGWQNTERELLAPLWQHLRRDAGAHRGEIITDLIHALAEDAHAPTHPLHVFGVSHLPPNELAALKAAALRRVVVFHVPDPCREYWAGLRKTTVPALHLALAEAQEETRNAGQDDVWHEDMHPLLARWGRLGRDYLLQLTENTDRILVDVRHNLDDKDVVPENRLHRVQESIRQDRIALLEGEDNRTDDASLRIHVCHTRVRELEVVRDAILDAIARQQESGHPLLPSDIAVVAPNIGAYSALIPGVFGAEADRTVWPPYAISDGSTRGVHPLFAAFAAWLAMPGSRFTANQIINLIAQPAIARAYRLGETESEAVRKWLASARASWGIDAAQRTETGAPKNHAQNSLFWALDRLMAGFVFGNTESTDTPVLYALPEEVLAPAADIHGPEAEALGSLYALLSDLRAFDQLAANSFTGPVWAQKFDAMLAKSFRIDATDAEEKKALSQLRVMVQNLANESHAAEATPRLHFDVVREVLESALDASPAKGRFLRGGITFAGMVPQRAVPFRFIAVLGLNEGEFPRRARDAGLDLMSQVHALGDRDVRSDDRWLFLETLMSAREQLHLSYLGRSASKGEPLNPASPLSELDDLLLQAWQPAPAATVRGNIDAPSPPWRVLHALQPFAAQYFTGEDPRWFSFDDRFAGIAGSPDAATLAPWVDVHSANAHIAGAADALTLQQVLAYYKDPAKFIFRTRLNTKLEDVAEEKLPEDEPLRTRFEALDSVGRRVFFSDVIPSRQVPDAAPVWLAAQGLLPMGDAGRQAWSKLRTALNEAWLQVAPLLSAGMKPRVVAVDLTLDSGVSLQGLIRQAWTDDAGNWLLLDYKDDKGERLKKPKDLDFKVKVPLFVEWAALRLALPDDANLCCVLPHGKDKAPTWTERLNAWQSQFARADAQMRERLKSDLRQRLSQLVQWAQSAAQTPVAYFPKASSVALADGDVAGVWSGGESSKGESQYSTYVRLLGRGQSFKRDSASHAELQARAIALQTLIDIEVNA</sequence>
<dbReference type="NCBIfam" id="TIGR01450">
    <property type="entry name" value="recC"/>
    <property type="match status" value="1"/>
</dbReference>
<feature type="domain" description="RecC C-terminal" evidence="11">
    <location>
        <begin position="864"/>
        <end position="1120"/>
    </location>
</feature>
<evidence type="ECO:0000313" key="13">
    <source>
        <dbReference type="Proteomes" id="UP000824755"/>
    </source>
</evidence>
<dbReference type="Gene3D" id="3.40.50.300">
    <property type="entry name" value="P-loop containing nucleotide triphosphate hydrolases"/>
    <property type="match status" value="2"/>
</dbReference>
<dbReference type="InterPro" id="IPR013986">
    <property type="entry name" value="DExx_box_DNA_helicase_dom_sf"/>
</dbReference>
<keyword evidence="9 10" id="KW-0234">DNA repair</keyword>
<reference evidence="12 13" key="1">
    <citation type="submission" date="2021-08" db="EMBL/GenBank/DDBJ databases">
        <title>Lysobacter sp. strain CJ11 Genome sequencing and assembly.</title>
        <authorList>
            <person name="Kim I."/>
        </authorList>
    </citation>
    <scope>NUCLEOTIDE SEQUENCE [LARGE SCALE GENOMIC DNA]</scope>
    <source>
        <strain evidence="12 13">CJ11</strain>
    </source>
</reference>
<comment type="subunit">
    <text evidence="10">Heterotrimer of RecB, RecC and RecD. All subunits contribute to DNA-binding.</text>
</comment>
<dbReference type="PANTHER" id="PTHR30591">
    <property type="entry name" value="RECBCD ENZYME SUBUNIT RECC"/>
    <property type="match status" value="1"/>
</dbReference>
<dbReference type="SUPFAM" id="SSF52540">
    <property type="entry name" value="P-loop containing nucleoside triphosphate hydrolases"/>
    <property type="match status" value="2"/>
</dbReference>
<comment type="function">
    <text evidence="10">A helicase/nuclease that prepares dsDNA breaks (DSB) for recombinational DNA repair. Binds to DSBs and unwinds DNA via a highly rapid and processive ATP-dependent bidirectional helicase activity. Unwinds dsDNA until it encounters a Chi (crossover hotspot instigator) sequence from the 3' direction. Cuts ssDNA a few nucleotides 3' to the Chi site. The properties and activities of the enzyme are changed at Chi. The Chi-altered holoenzyme produces a long 3'-ssDNA overhang and facilitates RecA-binding to the ssDNA for homologous DNA recombination and repair. Holoenzyme degrades any linearized DNA that is unable to undergo homologous recombination. In the holoenzyme this subunit recognizes the wild-type Chi sequence, and when added to isolated RecB increases its ATP-dependent helicase processivity.</text>
</comment>
<dbReference type="InterPro" id="IPR006697">
    <property type="entry name" value="RecC"/>
</dbReference>
<comment type="miscellaneous">
    <text evidence="10">In the RecBCD complex, RecB has a slow 3'-5' helicase, an exonuclease activity and loads RecA onto ssDNA, RecD has a fast 5'-3' helicase activity, while RecC stimulates the ATPase and processivity of the RecB helicase and contributes to recognition of the Chi site.</text>
</comment>
<protein>
    <recommendedName>
        <fullName evidence="10">RecBCD enzyme subunit RecC</fullName>
    </recommendedName>
    <alternativeName>
        <fullName evidence="10">Exonuclease V subunit RecC</fullName>
        <shortName evidence="10">ExoV subunit RecC</shortName>
    </alternativeName>
    <alternativeName>
        <fullName evidence="10">Helicase/nuclease RecBCD subunit RecC</fullName>
    </alternativeName>
</protein>
<evidence type="ECO:0000313" key="12">
    <source>
        <dbReference type="EMBL" id="QYR53024.1"/>
    </source>
</evidence>
<evidence type="ECO:0000259" key="11">
    <source>
        <dbReference type="Pfam" id="PF17946"/>
    </source>
</evidence>
<keyword evidence="6 10" id="KW-0269">Exonuclease</keyword>
<evidence type="ECO:0000256" key="6">
    <source>
        <dbReference type="ARBA" id="ARBA00022839"/>
    </source>
</evidence>
<dbReference type="InterPro" id="IPR041500">
    <property type="entry name" value="RecC_C"/>
</dbReference>
<accession>A0ABX8WNM4</accession>
<dbReference type="Gene3D" id="1.10.10.160">
    <property type="match status" value="1"/>
</dbReference>
<evidence type="ECO:0000256" key="9">
    <source>
        <dbReference type="ARBA" id="ARBA00023204"/>
    </source>
</evidence>
<keyword evidence="3 10" id="KW-0227">DNA damage</keyword>
<keyword evidence="13" id="KW-1185">Reference proteome</keyword>
<evidence type="ECO:0000256" key="3">
    <source>
        <dbReference type="ARBA" id="ARBA00022763"/>
    </source>
</evidence>
<keyword evidence="8 10" id="KW-0238">DNA-binding</keyword>
<dbReference type="SUPFAM" id="SSF52980">
    <property type="entry name" value="Restriction endonuclease-like"/>
    <property type="match status" value="1"/>
</dbReference>
<dbReference type="PANTHER" id="PTHR30591:SF1">
    <property type="entry name" value="RECBCD ENZYME SUBUNIT RECC"/>
    <property type="match status" value="1"/>
</dbReference>
<gene>
    <name evidence="10 12" type="primary">recC</name>
    <name evidence="12" type="ORF">H8L67_00415</name>
</gene>
<evidence type="ECO:0000256" key="1">
    <source>
        <dbReference type="ARBA" id="ARBA00022722"/>
    </source>
</evidence>
<keyword evidence="2 10" id="KW-0547">Nucleotide-binding</keyword>
<dbReference type="Pfam" id="PF17946">
    <property type="entry name" value="RecC_C"/>
    <property type="match status" value="1"/>
</dbReference>
<evidence type="ECO:0000256" key="2">
    <source>
        <dbReference type="ARBA" id="ARBA00022741"/>
    </source>
</evidence>
<keyword evidence="4 10" id="KW-0378">Hydrolase</keyword>
<dbReference type="Proteomes" id="UP000824755">
    <property type="component" value="Chromosome"/>
</dbReference>
<dbReference type="InterPro" id="IPR011335">
    <property type="entry name" value="Restrct_endonuc-II-like"/>
</dbReference>
<comment type="similarity">
    <text evidence="10">Belongs to the RecC family.</text>
</comment>
<keyword evidence="5 10" id="KW-0347">Helicase</keyword>
<dbReference type="EMBL" id="CP080544">
    <property type="protein sequence ID" value="QYR53024.1"/>
    <property type="molecule type" value="Genomic_DNA"/>
</dbReference>
<dbReference type="RefSeq" id="WP_220379843.1">
    <property type="nucleotide sequence ID" value="NZ_CP080544.1"/>
</dbReference>
<dbReference type="InterPro" id="IPR027417">
    <property type="entry name" value="P-loop_NTPase"/>
</dbReference>
<keyword evidence="1 10" id="KW-0540">Nuclease</keyword>
<proteinExistence type="inferred from homology"/>
<dbReference type="HAMAP" id="MF_01486">
    <property type="entry name" value="RecC"/>
    <property type="match status" value="1"/>
</dbReference>
<evidence type="ECO:0000256" key="4">
    <source>
        <dbReference type="ARBA" id="ARBA00022801"/>
    </source>
</evidence>
<keyword evidence="7 10" id="KW-0067">ATP-binding</keyword>
<evidence type="ECO:0000256" key="7">
    <source>
        <dbReference type="ARBA" id="ARBA00022840"/>
    </source>
</evidence>
<dbReference type="GO" id="GO:0008854">
    <property type="term" value="F:exodeoxyribonuclease V activity"/>
    <property type="evidence" value="ECO:0007669"/>
    <property type="project" value="UniProtKB-EC"/>
</dbReference>
<evidence type="ECO:0000256" key="5">
    <source>
        <dbReference type="ARBA" id="ARBA00022806"/>
    </source>
</evidence>
<dbReference type="PIRSF" id="PIRSF000980">
    <property type="entry name" value="RecC"/>
    <property type="match status" value="1"/>
</dbReference>
<organism evidence="12 13">
    <name type="scientific">Lysobacter soyae</name>
    <dbReference type="NCBI Taxonomy" id="2764185"/>
    <lineage>
        <taxon>Bacteria</taxon>
        <taxon>Pseudomonadati</taxon>
        <taxon>Pseudomonadota</taxon>
        <taxon>Gammaproteobacteria</taxon>
        <taxon>Lysobacterales</taxon>
        <taxon>Lysobacteraceae</taxon>
        <taxon>Lysobacter</taxon>
    </lineage>
</organism>
<name>A0ABX8WNM4_9GAMM</name>
<evidence type="ECO:0000256" key="10">
    <source>
        <dbReference type="HAMAP-Rule" id="MF_01486"/>
    </source>
</evidence>
<evidence type="ECO:0000256" key="8">
    <source>
        <dbReference type="ARBA" id="ARBA00023125"/>
    </source>
</evidence>